<sequence length="438" mass="46827">MAVLCEGGAAPPDAGHSVRAHATLGASGAYRWMACPGSVALSHGIPNTSSQYAAEGTAAHEALELCLSGGHDAIEMTGRHFGKCAEFPEGFEVDEEMAEAIQTAIDWVRGNMEPGDVLYLERRFDLTPLAHARPALAAADVAMFGTCDILIWKPELKWLYVADYKHGKGVPVEVRGNTQLRYYALGALETLAGEGVQPEYVHLYVVQPRAFHKDGKIRWERVDVLDLVEWSSDLLDAAEATTVQIPKLAAGGHCGFCPAAHLCPELEHQSKALAVAEFDELPVDAEPTVPDPSTLSPERLAFVLDRADILETWLKAVRAYAFGLLNSGGAVPGYKLVQGLGRRVWADEVEAAIVLDELGLADDDYAPRKVISPAQAEKAVGALLKAQGVKGFTKEAKSKLAGLTITPRAAPSLARDEDPRQAITGAGTAASEFDAITD</sequence>
<gene>
    <name evidence="2" type="ORF">D3867_14150</name>
</gene>
<proteinExistence type="predicted"/>
<dbReference type="AlphaFoldDB" id="A0A4D8PWZ9"/>
<dbReference type="Pfam" id="PF10926">
    <property type="entry name" value="DUF2800"/>
    <property type="match status" value="1"/>
</dbReference>
<evidence type="ECO:0000256" key="1">
    <source>
        <dbReference type="SAM" id="MobiDB-lite"/>
    </source>
</evidence>
<evidence type="ECO:0000313" key="2">
    <source>
        <dbReference type="EMBL" id="QCO03054.1"/>
    </source>
</evidence>
<evidence type="ECO:0000313" key="3">
    <source>
        <dbReference type="Proteomes" id="UP000298596"/>
    </source>
</evidence>
<name>A0A4D8PWZ9_AZOBR</name>
<reference evidence="2 3" key="1">
    <citation type="submission" date="2018-09" db="EMBL/GenBank/DDBJ databases">
        <title>Whole genome based analysis of evolution and adaptive divergence in Indian and Brazilian strains of Azospirillum brasilense.</title>
        <authorList>
            <person name="Singh C."/>
            <person name="Tripathi A.K."/>
        </authorList>
    </citation>
    <scope>NUCLEOTIDE SEQUENCE [LARGE SCALE GENOMIC DNA]</scope>
    <source>
        <strain evidence="2 3">MTCC4036</strain>
    </source>
</reference>
<dbReference type="EMBL" id="CP032330">
    <property type="protein sequence ID" value="QCO03054.1"/>
    <property type="molecule type" value="Genomic_DNA"/>
</dbReference>
<feature type="region of interest" description="Disordered" evidence="1">
    <location>
        <begin position="411"/>
        <end position="438"/>
    </location>
</feature>
<protein>
    <submittedName>
        <fullName evidence="2">DUF2800 domain-containing protein</fullName>
    </submittedName>
</protein>
<dbReference type="Proteomes" id="UP000298596">
    <property type="component" value="Chromosome"/>
</dbReference>
<dbReference type="InterPro" id="IPR021229">
    <property type="entry name" value="DUF2800"/>
</dbReference>
<accession>A0A4D8PWZ9</accession>
<organism evidence="2 3">
    <name type="scientific">Azospirillum brasilense</name>
    <dbReference type="NCBI Taxonomy" id="192"/>
    <lineage>
        <taxon>Bacteria</taxon>
        <taxon>Pseudomonadati</taxon>
        <taxon>Pseudomonadota</taxon>
        <taxon>Alphaproteobacteria</taxon>
        <taxon>Rhodospirillales</taxon>
        <taxon>Azospirillaceae</taxon>
        <taxon>Azospirillum</taxon>
    </lineage>
</organism>